<organism evidence="3 4">
    <name type="scientific">Marivirga tractuosa (strain ATCC 23168 / DSM 4126 / NBRC 15989 / NCIMB 1408 / VKM B-1430 / H-43)</name>
    <name type="common">Microscilla tractuosa</name>
    <name type="synonym">Flexibacter tractuosus</name>
    <dbReference type="NCBI Taxonomy" id="643867"/>
    <lineage>
        <taxon>Bacteria</taxon>
        <taxon>Pseudomonadati</taxon>
        <taxon>Bacteroidota</taxon>
        <taxon>Cytophagia</taxon>
        <taxon>Cytophagales</taxon>
        <taxon>Marivirgaceae</taxon>
        <taxon>Marivirga</taxon>
    </lineage>
</organism>
<feature type="signal peptide" evidence="1">
    <location>
        <begin position="1"/>
        <end position="18"/>
    </location>
</feature>
<reference evidence="3 4" key="1">
    <citation type="journal article" date="2011" name="Stand. Genomic Sci.">
        <title>Complete genome sequence of Marivirga tractuosa type strain (H-43).</title>
        <authorList>
            <person name="Pagani I."/>
            <person name="Chertkov O."/>
            <person name="Lapidus A."/>
            <person name="Lucas S."/>
            <person name="Del Rio T.G."/>
            <person name="Tice H."/>
            <person name="Copeland A."/>
            <person name="Cheng J.F."/>
            <person name="Nolan M."/>
            <person name="Saunders E."/>
            <person name="Pitluck S."/>
            <person name="Held B."/>
            <person name="Goodwin L."/>
            <person name="Liolios K."/>
            <person name="Ovchinikova G."/>
            <person name="Ivanova N."/>
            <person name="Mavromatis K."/>
            <person name="Pati A."/>
            <person name="Chen A."/>
            <person name="Palaniappan K."/>
            <person name="Land M."/>
            <person name="Hauser L."/>
            <person name="Jeffries C.D."/>
            <person name="Detter J.C."/>
            <person name="Han C."/>
            <person name="Tapia R."/>
            <person name="Ngatchou-Djao O.D."/>
            <person name="Rohde M."/>
            <person name="Goker M."/>
            <person name="Spring S."/>
            <person name="Sikorski J."/>
            <person name="Woyke T."/>
            <person name="Bristow J."/>
            <person name="Eisen J.A."/>
            <person name="Markowitz V."/>
            <person name="Hugenholtz P."/>
            <person name="Klenk H.P."/>
            <person name="Kyrpides N.C."/>
        </authorList>
    </citation>
    <scope>NUCLEOTIDE SEQUENCE [LARGE SCALE GENOMIC DNA]</scope>
    <source>
        <strain evidence="4">ATCC 23168 / DSM 4126 / NBRC 15989 / NCIMB 1408 / VKM B-1430 / H-43</strain>
    </source>
</reference>
<dbReference type="Proteomes" id="UP000008720">
    <property type="component" value="Chromosome"/>
</dbReference>
<dbReference type="SUPFAM" id="SSF49299">
    <property type="entry name" value="PKD domain"/>
    <property type="match status" value="3"/>
</dbReference>
<evidence type="ECO:0000313" key="4">
    <source>
        <dbReference type="Proteomes" id="UP000008720"/>
    </source>
</evidence>
<gene>
    <name evidence="3" type="ordered locus">Ftrac_0260</name>
</gene>
<dbReference type="EMBL" id="CP002349">
    <property type="protein sequence ID" value="ADR20269.1"/>
    <property type="molecule type" value="Genomic_DNA"/>
</dbReference>
<protein>
    <submittedName>
        <fullName evidence="3">PKD domain containing protein</fullName>
    </submittedName>
</protein>
<dbReference type="InterPro" id="IPR022409">
    <property type="entry name" value="PKD/Chitinase_dom"/>
</dbReference>
<name>E4TLX8_MARTH</name>
<dbReference type="SMART" id="SM00089">
    <property type="entry name" value="PKD"/>
    <property type="match status" value="3"/>
</dbReference>
<evidence type="ECO:0000259" key="2">
    <source>
        <dbReference type="PROSITE" id="PS50093"/>
    </source>
</evidence>
<feature type="domain" description="PKD" evidence="2">
    <location>
        <begin position="225"/>
        <end position="274"/>
    </location>
</feature>
<evidence type="ECO:0000313" key="3">
    <source>
        <dbReference type="EMBL" id="ADR20269.1"/>
    </source>
</evidence>
<keyword evidence="1" id="KW-0732">Signal</keyword>
<dbReference type="KEGG" id="mtt:Ftrac_0260"/>
<dbReference type="RefSeq" id="WP_013452420.1">
    <property type="nucleotide sequence ID" value="NC_014759.1"/>
</dbReference>
<dbReference type="AlphaFoldDB" id="E4TLX8"/>
<dbReference type="Gene3D" id="2.60.40.10">
    <property type="entry name" value="Immunoglobulins"/>
    <property type="match status" value="3"/>
</dbReference>
<dbReference type="InterPro" id="IPR013783">
    <property type="entry name" value="Ig-like_fold"/>
</dbReference>
<dbReference type="STRING" id="643867.Ftrac_0260"/>
<accession>E4TLX8</accession>
<dbReference type="CDD" id="cd00146">
    <property type="entry name" value="PKD"/>
    <property type="match status" value="2"/>
</dbReference>
<dbReference type="InterPro" id="IPR000601">
    <property type="entry name" value="PKD_dom"/>
</dbReference>
<sequence>MLKNTIKLFLMGTAIIFAACTEDPDTNPKEELVVDFEISVNQDTAPAEVSITNKTTGATAYNWSFAGGNPENSTEENPATIKYTEAGDFSISLEASNEADQETVTKSFSLNEQLMADFEISLSSESAPTEVTITNNSKAASSYSWTFSGGNPSSSTEENPSIIYYAEKGDYSIDLEVSDGTETKIISKTFSLEEQLVADFNFSLSSDKAPAELSITNNSIGANEYNWTFSGGDPENSTDENPGTVNYTQNGNFTVELEVSNGTATETLSKNFTLSTNEITTYENITLGGRDQESTMGSVFSTALGEIIKSGEITAENGANIDIVFVGISGLRFFETPIDASGWGLTEIPNATNTEVINYMESSSIDFSVETFDTMTDDSALRDLTIEADDESFPTDGLPRIVLFENAAGKKGVIKITDIVSGSGGSITFDLKVQK</sequence>
<dbReference type="Pfam" id="PF00801">
    <property type="entry name" value="PKD"/>
    <property type="match status" value="1"/>
</dbReference>
<keyword evidence="4" id="KW-1185">Reference proteome</keyword>
<feature type="domain" description="PKD" evidence="2">
    <location>
        <begin position="55"/>
        <end position="117"/>
    </location>
</feature>
<feature type="domain" description="PKD" evidence="2">
    <location>
        <begin position="142"/>
        <end position="179"/>
    </location>
</feature>
<dbReference type="OrthoDB" id="622252at2"/>
<dbReference type="eggNOG" id="COG3291">
    <property type="taxonomic scope" value="Bacteria"/>
</dbReference>
<dbReference type="HOGENOM" id="CLU_656711_0_0_10"/>
<dbReference type="PROSITE" id="PS50093">
    <property type="entry name" value="PKD"/>
    <property type="match status" value="3"/>
</dbReference>
<feature type="chain" id="PRO_5003189487" evidence="1">
    <location>
        <begin position="19"/>
        <end position="435"/>
    </location>
</feature>
<dbReference type="InterPro" id="IPR035986">
    <property type="entry name" value="PKD_dom_sf"/>
</dbReference>
<proteinExistence type="predicted"/>
<evidence type="ECO:0000256" key="1">
    <source>
        <dbReference type="SAM" id="SignalP"/>
    </source>
</evidence>
<dbReference type="PROSITE" id="PS51257">
    <property type="entry name" value="PROKAR_LIPOPROTEIN"/>
    <property type="match status" value="1"/>
</dbReference>